<dbReference type="InterPro" id="IPR003613">
    <property type="entry name" value="Ubox_domain"/>
</dbReference>
<dbReference type="EMBL" id="AGSI01000004">
    <property type="protein sequence ID" value="EIE25368.1"/>
    <property type="molecule type" value="Genomic_DNA"/>
</dbReference>
<proteinExistence type="predicted"/>
<keyword evidence="9" id="KW-1185">Reference proteome</keyword>
<feature type="domain" description="U-box" evidence="7">
    <location>
        <begin position="107"/>
        <end position="133"/>
    </location>
</feature>
<name>I0Z3Z9_COCSC</name>
<dbReference type="GO" id="GO:0016567">
    <property type="term" value="P:protein ubiquitination"/>
    <property type="evidence" value="ECO:0007669"/>
    <property type="project" value="UniProtKB-UniPathway"/>
</dbReference>
<dbReference type="SUPFAM" id="SSF90229">
    <property type="entry name" value="CCCH zinc finger"/>
    <property type="match status" value="1"/>
</dbReference>
<dbReference type="PROSITE" id="PS50103">
    <property type="entry name" value="ZF_C3H1"/>
    <property type="match status" value="1"/>
</dbReference>
<dbReference type="OrthoDB" id="411372at2759"/>
<keyword evidence="1 4" id="KW-0479">Metal-binding</keyword>
<dbReference type="Pfam" id="PF04564">
    <property type="entry name" value="U-box"/>
    <property type="match status" value="1"/>
</dbReference>
<feature type="zinc finger region" description="C3H1-type" evidence="4">
    <location>
        <begin position="24"/>
        <end position="51"/>
    </location>
</feature>
<gene>
    <name evidence="8" type="ORF">COCSUDRAFT_61587</name>
</gene>
<evidence type="ECO:0000313" key="9">
    <source>
        <dbReference type="Proteomes" id="UP000007264"/>
    </source>
</evidence>
<evidence type="ECO:0000256" key="5">
    <source>
        <dbReference type="SAM" id="MobiDB-lite"/>
    </source>
</evidence>
<sequence length="133" mass="14079">MQQHKHGSSTTGSQPAERASSGHQSKSKMCSYHLQGHCSKGSSCLFAHSPHELQHPPAPTVRNGASAAATHSTPSYEARENGHVNARELKGNMAAPPVNAEPFEDDEAPDSFCCPITHEILRDPVVACDGGAL</sequence>
<dbReference type="Gene3D" id="3.30.40.10">
    <property type="entry name" value="Zinc/RING finger domain, C3HC4 (zinc finger)"/>
    <property type="match status" value="1"/>
</dbReference>
<evidence type="ECO:0008006" key="10">
    <source>
        <dbReference type="Google" id="ProtNLM"/>
    </source>
</evidence>
<comment type="caution">
    <text evidence="8">The sequence shown here is derived from an EMBL/GenBank/DDBJ whole genome shotgun (WGS) entry which is preliminary data.</text>
</comment>
<organism evidence="8 9">
    <name type="scientific">Coccomyxa subellipsoidea (strain C-169)</name>
    <name type="common">Green microalga</name>
    <dbReference type="NCBI Taxonomy" id="574566"/>
    <lineage>
        <taxon>Eukaryota</taxon>
        <taxon>Viridiplantae</taxon>
        <taxon>Chlorophyta</taxon>
        <taxon>core chlorophytes</taxon>
        <taxon>Trebouxiophyceae</taxon>
        <taxon>Trebouxiophyceae incertae sedis</taxon>
        <taxon>Coccomyxaceae</taxon>
        <taxon>Coccomyxa</taxon>
        <taxon>Coccomyxa subellipsoidea</taxon>
    </lineage>
</organism>
<dbReference type="GO" id="GO:0004842">
    <property type="term" value="F:ubiquitin-protein transferase activity"/>
    <property type="evidence" value="ECO:0007669"/>
    <property type="project" value="InterPro"/>
</dbReference>
<feature type="region of interest" description="Disordered" evidence="5">
    <location>
        <begin position="1"/>
        <end position="28"/>
    </location>
</feature>
<keyword evidence="3 4" id="KW-0862">Zinc</keyword>
<protein>
    <recommendedName>
        <fullName evidence="10">C3H1-type domain-containing protein</fullName>
    </recommendedName>
</protein>
<evidence type="ECO:0000256" key="2">
    <source>
        <dbReference type="ARBA" id="ARBA00022771"/>
    </source>
</evidence>
<dbReference type="UniPathway" id="UPA00143"/>
<reference evidence="8 9" key="1">
    <citation type="journal article" date="2012" name="Genome Biol.">
        <title>The genome of the polar eukaryotic microalga coccomyxa subellipsoidea reveals traits of cold adaptation.</title>
        <authorList>
            <person name="Blanc G."/>
            <person name="Agarkova I."/>
            <person name="Grimwood J."/>
            <person name="Kuo A."/>
            <person name="Brueggeman A."/>
            <person name="Dunigan D."/>
            <person name="Gurnon J."/>
            <person name="Ladunga I."/>
            <person name="Lindquist E."/>
            <person name="Lucas S."/>
            <person name="Pangilinan J."/>
            <person name="Proschold T."/>
            <person name="Salamov A."/>
            <person name="Schmutz J."/>
            <person name="Weeks D."/>
            <person name="Yamada T."/>
            <person name="Claverie J.M."/>
            <person name="Grigoriev I."/>
            <person name="Van Etten J."/>
            <person name="Lomsadze A."/>
            <person name="Borodovsky M."/>
        </authorList>
    </citation>
    <scope>NUCLEOTIDE SEQUENCE [LARGE SCALE GENOMIC DNA]</scope>
    <source>
        <strain evidence="8 9">C-169</strain>
    </source>
</reference>
<dbReference type="InterPro" id="IPR036855">
    <property type="entry name" value="Znf_CCCH_sf"/>
</dbReference>
<evidence type="ECO:0000256" key="1">
    <source>
        <dbReference type="ARBA" id="ARBA00022723"/>
    </source>
</evidence>
<dbReference type="GeneID" id="17043370"/>
<dbReference type="Proteomes" id="UP000007264">
    <property type="component" value="Unassembled WGS sequence"/>
</dbReference>
<evidence type="ECO:0000259" key="6">
    <source>
        <dbReference type="PROSITE" id="PS50103"/>
    </source>
</evidence>
<dbReference type="InterPro" id="IPR013083">
    <property type="entry name" value="Znf_RING/FYVE/PHD"/>
</dbReference>
<dbReference type="InterPro" id="IPR000571">
    <property type="entry name" value="Znf_CCCH"/>
</dbReference>
<accession>I0Z3Z9</accession>
<dbReference type="GO" id="GO:0008270">
    <property type="term" value="F:zinc ion binding"/>
    <property type="evidence" value="ECO:0007669"/>
    <property type="project" value="UniProtKB-KW"/>
</dbReference>
<evidence type="ECO:0000256" key="4">
    <source>
        <dbReference type="PROSITE-ProRule" id="PRU00723"/>
    </source>
</evidence>
<evidence type="ECO:0000259" key="7">
    <source>
        <dbReference type="PROSITE" id="PS51698"/>
    </source>
</evidence>
<keyword evidence="2 4" id="KW-0863">Zinc-finger</keyword>
<evidence type="ECO:0000256" key="3">
    <source>
        <dbReference type="ARBA" id="ARBA00022833"/>
    </source>
</evidence>
<dbReference type="AlphaFoldDB" id="I0Z3Z9"/>
<dbReference type="RefSeq" id="XP_005649912.1">
    <property type="nucleotide sequence ID" value="XM_005649855.1"/>
</dbReference>
<dbReference type="SUPFAM" id="SSF57850">
    <property type="entry name" value="RING/U-box"/>
    <property type="match status" value="1"/>
</dbReference>
<feature type="domain" description="C3H1-type" evidence="6">
    <location>
        <begin position="24"/>
        <end position="51"/>
    </location>
</feature>
<feature type="region of interest" description="Disordered" evidence="5">
    <location>
        <begin position="55"/>
        <end position="80"/>
    </location>
</feature>
<evidence type="ECO:0000313" key="8">
    <source>
        <dbReference type="EMBL" id="EIE25368.1"/>
    </source>
</evidence>
<dbReference type="SMART" id="SM00356">
    <property type="entry name" value="ZnF_C3H1"/>
    <property type="match status" value="1"/>
</dbReference>
<dbReference type="KEGG" id="csl:COCSUDRAFT_61587"/>
<dbReference type="Gene3D" id="4.10.1000.10">
    <property type="entry name" value="Zinc finger, CCCH-type"/>
    <property type="match status" value="1"/>
</dbReference>
<dbReference type="PROSITE" id="PS51698">
    <property type="entry name" value="U_BOX"/>
    <property type="match status" value="1"/>
</dbReference>
<dbReference type="Pfam" id="PF00642">
    <property type="entry name" value="zf-CCCH"/>
    <property type="match status" value="1"/>
</dbReference>